<dbReference type="GO" id="GO:0003700">
    <property type="term" value="F:DNA-binding transcription factor activity"/>
    <property type="evidence" value="ECO:0007669"/>
    <property type="project" value="InterPro"/>
</dbReference>
<dbReference type="SMART" id="SM00347">
    <property type="entry name" value="HTH_MARR"/>
    <property type="match status" value="1"/>
</dbReference>
<accession>A0A926IDF3</accession>
<proteinExistence type="predicted"/>
<evidence type="ECO:0000313" key="3">
    <source>
        <dbReference type="Proteomes" id="UP000623678"/>
    </source>
</evidence>
<dbReference type="SUPFAM" id="SSF46785">
    <property type="entry name" value="Winged helix' DNA-binding domain"/>
    <property type="match status" value="1"/>
</dbReference>
<dbReference type="Proteomes" id="UP000623678">
    <property type="component" value="Unassembled WGS sequence"/>
</dbReference>
<gene>
    <name evidence="2" type="ORF">H8705_11685</name>
</gene>
<organism evidence="2 3">
    <name type="scientific">Youxingia wuxianensis</name>
    <dbReference type="NCBI Taxonomy" id="2763678"/>
    <lineage>
        <taxon>Bacteria</taxon>
        <taxon>Bacillati</taxon>
        <taxon>Bacillota</taxon>
        <taxon>Clostridia</taxon>
        <taxon>Eubacteriales</taxon>
        <taxon>Oscillospiraceae</taxon>
        <taxon>Youxingia</taxon>
    </lineage>
</organism>
<dbReference type="RefSeq" id="WP_262395965.1">
    <property type="nucleotide sequence ID" value="NZ_JACRTD010000009.1"/>
</dbReference>
<protein>
    <submittedName>
        <fullName evidence="2">MarR family transcriptional regulator</fullName>
    </submittedName>
</protein>
<dbReference type="AlphaFoldDB" id="A0A926IDF3"/>
<evidence type="ECO:0000259" key="1">
    <source>
        <dbReference type="SMART" id="SM00347"/>
    </source>
</evidence>
<keyword evidence="3" id="KW-1185">Reference proteome</keyword>
<comment type="caution">
    <text evidence="2">The sequence shown here is derived from an EMBL/GenBank/DDBJ whole genome shotgun (WGS) entry which is preliminary data.</text>
</comment>
<dbReference type="InterPro" id="IPR000835">
    <property type="entry name" value="HTH_MarR-typ"/>
</dbReference>
<dbReference type="InterPro" id="IPR036390">
    <property type="entry name" value="WH_DNA-bd_sf"/>
</dbReference>
<feature type="domain" description="HTH marR-type" evidence="1">
    <location>
        <begin position="35"/>
        <end position="134"/>
    </location>
</feature>
<evidence type="ECO:0000313" key="2">
    <source>
        <dbReference type="EMBL" id="MBC8586242.1"/>
    </source>
</evidence>
<reference evidence="2" key="1">
    <citation type="submission" date="2020-08" db="EMBL/GenBank/DDBJ databases">
        <title>Genome public.</title>
        <authorList>
            <person name="Liu C."/>
            <person name="Sun Q."/>
        </authorList>
    </citation>
    <scope>NUCLEOTIDE SEQUENCE</scope>
    <source>
        <strain evidence="2">NSJ-64</strain>
    </source>
</reference>
<dbReference type="EMBL" id="JACRTD010000009">
    <property type="protein sequence ID" value="MBC8586242.1"/>
    <property type="molecule type" value="Genomic_DNA"/>
</dbReference>
<sequence length="159" mass="18296">MWKELFNQYGDDTEHRIQAIFSSIFVMQNRMQTAGEKIQTQISMKQWLLLTMTASCPEPRTLTNVGALMGCSRQNVKKLAMALEKQGFVRLVLGSNNSVNIELTEKVAEYLQEMVERHTCTLRLLFADFSEEEISALFTLYQKLYAGIERVENYAKELA</sequence>
<dbReference type="InterPro" id="IPR036388">
    <property type="entry name" value="WH-like_DNA-bd_sf"/>
</dbReference>
<name>A0A926IDF3_9FIRM</name>
<dbReference type="Gene3D" id="1.10.10.10">
    <property type="entry name" value="Winged helix-like DNA-binding domain superfamily/Winged helix DNA-binding domain"/>
    <property type="match status" value="1"/>
</dbReference>